<accession>A0A835EAA0</accession>
<keyword evidence="4" id="KW-1185">Reference proteome</keyword>
<feature type="domain" description="VQ" evidence="2">
    <location>
        <begin position="270"/>
        <end position="294"/>
    </location>
</feature>
<dbReference type="PANTHER" id="PTHR34777">
    <property type="entry name" value="VQ MOTIF-CONTAINING PROTEIN 10"/>
    <property type="match status" value="1"/>
</dbReference>
<dbReference type="InterPro" id="IPR039608">
    <property type="entry name" value="VQ_1/10"/>
</dbReference>
<dbReference type="AlphaFoldDB" id="A0A835EAA0"/>
<name>A0A835EAA0_9POAL</name>
<reference evidence="3" key="1">
    <citation type="submission" date="2020-07" db="EMBL/GenBank/DDBJ databases">
        <title>Genome sequence and genetic diversity analysis of an under-domesticated orphan crop, white fonio (Digitaria exilis).</title>
        <authorList>
            <person name="Bennetzen J.L."/>
            <person name="Chen S."/>
            <person name="Ma X."/>
            <person name="Wang X."/>
            <person name="Yssel A.E.J."/>
            <person name="Chaluvadi S.R."/>
            <person name="Johnson M."/>
            <person name="Gangashetty P."/>
            <person name="Hamidou F."/>
            <person name="Sanogo M.D."/>
            <person name="Zwaenepoel A."/>
            <person name="Wallace J."/>
            <person name="Van De Peer Y."/>
            <person name="Van Deynze A."/>
        </authorList>
    </citation>
    <scope>NUCLEOTIDE SEQUENCE</scope>
    <source>
        <tissue evidence="3">Leaves</tissue>
    </source>
</reference>
<evidence type="ECO:0000313" key="4">
    <source>
        <dbReference type="Proteomes" id="UP000636709"/>
    </source>
</evidence>
<gene>
    <name evidence="3" type="ORF">HU200_050629</name>
</gene>
<feature type="compositionally biased region" description="Low complexity" evidence="1">
    <location>
        <begin position="293"/>
        <end position="303"/>
    </location>
</feature>
<evidence type="ECO:0000313" key="3">
    <source>
        <dbReference type="EMBL" id="KAF8670602.1"/>
    </source>
</evidence>
<protein>
    <recommendedName>
        <fullName evidence="2">VQ domain-containing protein</fullName>
    </recommendedName>
</protein>
<feature type="region of interest" description="Disordered" evidence="1">
    <location>
        <begin position="292"/>
        <end position="335"/>
    </location>
</feature>
<evidence type="ECO:0000259" key="2">
    <source>
        <dbReference type="Pfam" id="PF05678"/>
    </source>
</evidence>
<feature type="compositionally biased region" description="Basic and acidic residues" evidence="1">
    <location>
        <begin position="226"/>
        <end position="256"/>
    </location>
</feature>
<dbReference type="EMBL" id="JACEFO010002254">
    <property type="protein sequence ID" value="KAF8670602.1"/>
    <property type="molecule type" value="Genomic_DNA"/>
</dbReference>
<dbReference type="Proteomes" id="UP000636709">
    <property type="component" value="Unassembled WGS sequence"/>
</dbReference>
<feature type="region of interest" description="Disordered" evidence="1">
    <location>
        <begin position="1"/>
        <end position="21"/>
    </location>
</feature>
<dbReference type="Pfam" id="PF05678">
    <property type="entry name" value="VQ"/>
    <property type="match status" value="1"/>
</dbReference>
<dbReference type="InterPro" id="IPR008889">
    <property type="entry name" value="VQ"/>
</dbReference>
<organism evidence="3 4">
    <name type="scientific">Digitaria exilis</name>
    <dbReference type="NCBI Taxonomy" id="1010633"/>
    <lineage>
        <taxon>Eukaryota</taxon>
        <taxon>Viridiplantae</taxon>
        <taxon>Streptophyta</taxon>
        <taxon>Embryophyta</taxon>
        <taxon>Tracheophyta</taxon>
        <taxon>Spermatophyta</taxon>
        <taxon>Magnoliopsida</taxon>
        <taxon>Liliopsida</taxon>
        <taxon>Poales</taxon>
        <taxon>Poaceae</taxon>
        <taxon>PACMAD clade</taxon>
        <taxon>Panicoideae</taxon>
        <taxon>Panicodae</taxon>
        <taxon>Paniceae</taxon>
        <taxon>Anthephorinae</taxon>
        <taxon>Digitaria</taxon>
    </lineage>
</organism>
<sequence>MNQVGRISSAKKNDDEGLCGRRGRWPAVMQLQPLAAGHEWRERERRKLRAADNVMKTRRQWAFAMGRRFPEIGRGGSSNGRAHGTCGAVGRATHAWYATGGGAGRAEWADERNRCQWSGVMTSGDVPAHERLTATNLSNPHGVTTGQTPQQYATSARARDQAPPLFSLSPAGPTTFWPHMSLSDSYSGAANLQPFSEIHKPINIWPLSLLKLSASLVPPRQVANKPSREVKHARCHDSCESRDTPSKHQTVKERTRSSSSMGGVKVTYIETSFVTSDVAGFKHLVQRLTGRSPTVPAPATVAPHRPRPRSCHANAGDSGRSATAAAAGPQGWYHVSPPAAAHEARVGDGRIAPPCPEVDETFRVADFSDVLLYGGASQSAQCGHGSYYSDFFTC</sequence>
<dbReference type="PANTHER" id="PTHR34777:SF18">
    <property type="entry name" value="OS02G0251800 PROTEIN"/>
    <property type="match status" value="1"/>
</dbReference>
<proteinExistence type="predicted"/>
<evidence type="ECO:0000256" key="1">
    <source>
        <dbReference type="SAM" id="MobiDB-lite"/>
    </source>
</evidence>
<feature type="region of interest" description="Disordered" evidence="1">
    <location>
        <begin position="224"/>
        <end position="259"/>
    </location>
</feature>
<comment type="caution">
    <text evidence="3">The sequence shown here is derived from an EMBL/GenBank/DDBJ whole genome shotgun (WGS) entry which is preliminary data.</text>
</comment>